<keyword evidence="4" id="KW-1185">Reference proteome</keyword>
<dbReference type="STRING" id="187868.SAMN05192589_114113"/>
<name>A0A1G7BM59_9BURK</name>
<dbReference type="PANTHER" id="PTHR30399:SF1">
    <property type="entry name" value="UTP PYROPHOSPHATASE"/>
    <property type="match status" value="1"/>
</dbReference>
<evidence type="ECO:0000259" key="2">
    <source>
        <dbReference type="Pfam" id="PF01863"/>
    </source>
</evidence>
<dbReference type="Pfam" id="PF01863">
    <property type="entry name" value="YgjP-like"/>
    <property type="match status" value="1"/>
</dbReference>
<gene>
    <name evidence="3" type="ORF">SAMN05192589_114113</name>
</gene>
<dbReference type="Gene3D" id="3.30.2010.10">
    <property type="entry name" value="Metalloproteases ('zincins'), catalytic domain"/>
    <property type="match status" value="1"/>
</dbReference>
<protein>
    <recommendedName>
        <fullName evidence="2">YgjP-like metallopeptidase domain-containing protein</fullName>
    </recommendedName>
</protein>
<evidence type="ECO:0000256" key="1">
    <source>
        <dbReference type="SAM" id="MobiDB-lite"/>
    </source>
</evidence>
<dbReference type="AlphaFoldDB" id="A0A1G7BM59"/>
<evidence type="ECO:0000313" key="4">
    <source>
        <dbReference type="Proteomes" id="UP000198781"/>
    </source>
</evidence>
<dbReference type="EMBL" id="FMZC01000014">
    <property type="protein sequence ID" value="SDE28002.1"/>
    <property type="molecule type" value="Genomic_DNA"/>
</dbReference>
<reference evidence="3 4" key="1">
    <citation type="submission" date="2016-10" db="EMBL/GenBank/DDBJ databases">
        <authorList>
            <person name="de Groot N.N."/>
        </authorList>
    </citation>
    <scope>NUCLEOTIDE SEQUENCE [LARGE SCALE GENOMIC DNA]</scope>
    <source>
        <strain evidence="3 4">DSM 16619</strain>
    </source>
</reference>
<dbReference type="RefSeq" id="WP_245711462.1">
    <property type="nucleotide sequence ID" value="NZ_FMZC01000014.1"/>
</dbReference>
<organism evidence="3 4">
    <name type="scientific">Paracidovorax valerianellae</name>
    <dbReference type="NCBI Taxonomy" id="187868"/>
    <lineage>
        <taxon>Bacteria</taxon>
        <taxon>Pseudomonadati</taxon>
        <taxon>Pseudomonadota</taxon>
        <taxon>Betaproteobacteria</taxon>
        <taxon>Burkholderiales</taxon>
        <taxon>Comamonadaceae</taxon>
        <taxon>Paracidovorax</taxon>
    </lineage>
</organism>
<feature type="region of interest" description="Disordered" evidence="1">
    <location>
        <begin position="1"/>
        <end position="85"/>
    </location>
</feature>
<dbReference type="InterPro" id="IPR002725">
    <property type="entry name" value="YgjP-like_metallopeptidase"/>
</dbReference>
<proteinExistence type="predicted"/>
<sequence>MQRLVQLALDLFGGPAPADPPQPAPEPRQSGSKQKQAGTGDFIAGDAIKSVAKDGQKRGPVVAPPAPAKPAASPSASPSPPAPAAPLGTLLSPAIFRHPRASREVLLGDALVAYALQRARRRTIGFTVGADGLSVRAPGWVTLAAVDAALQEKSAWILRKLGEAQARQQRVEGSRIAWGDGAVLPYLGEPLTVVLDPTHGFRGTGGALVEGPEGQRQLHIGLAHTASPAQVRDAVQAWLMRDARQRFIARLDHFAPLLGVRWKSLRLSSAQTRWGSARADGSIRLNWRLLHYRPAIIDYVVAHELSHLRVMDHSPRFWDTVRTVVPDYADLRGRLRDEPAPPWD</sequence>
<dbReference type="Proteomes" id="UP000198781">
    <property type="component" value="Unassembled WGS sequence"/>
</dbReference>
<feature type="domain" description="YgjP-like metallopeptidase" evidence="2">
    <location>
        <begin position="122"/>
        <end position="337"/>
    </location>
</feature>
<dbReference type="InterPro" id="IPR053136">
    <property type="entry name" value="UTP_pyrophosphatase-like"/>
</dbReference>
<evidence type="ECO:0000313" key="3">
    <source>
        <dbReference type="EMBL" id="SDE28002.1"/>
    </source>
</evidence>
<accession>A0A1G7BM59</accession>
<dbReference type="PANTHER" id="PTHR30399">
    <property type="entry name" value="UNCHARACTERIZED PROTEIN YGJP"/>
    <property type="match status" value="1"/>
</dbReference>
<feature type="compositionally biased region" description="Pro residues" evidence="1">
    <location>
        <begin position="17"/>
        <end position="26"/>
    </location>
</feature>
<dbReference type="CDD" id="cd07344">
    <property type="entry name" value="M48_yhfN_like"/>
    <property type="match status" value="1"/>
</dbReference>